<sequence>MFQVIKSSLILITFLVFIIAYTLAHKHKPIGLEVTCESGWNTTQLNTTTAYTCSDRGVNYNCTICHGFLLGKDCYKKLGDDLFDLNPSGDIQCIKSYNRTAYEEGGGLTICIDNFNTVYQCSHNENPTVCESCEHVGLTSNP</sequence>
<accession>Q2MV32</accession>
<evidence type="ECO:0000256" key="1">
    <source>
        <dbReference type="SAM" id="SignalP"/>
    </source>
</evidence>
<dbReference type="EMBL" id="DQ279884">
    <property type="protein sequence ID" value="ABB96278.1"/>
    <property type="molecule type" value="mRNA"/>
</dbReference>
<proteinExistence type="evidence at transcript level"/>
<keyword evidence="1" id="KW-0732">Signal</keyword>
<evidence type="ECO:0000313" key="2">
    <source>
        <dbReference type="EMBL" id="ABB96278.1"/>
    </source>
</evidence>
<reference evidence="2" key="1">
    <citation type="journal article" date="2006" name="Plant Cell">
        <title>Haustorially expressed secreted proteins from flax rust are highly enriched for avirulence elicitors.</title>
        <authorList>
            <person name="Catanzariti A.M."/>
            <person name="Dodds P.N."/>
            <person name="Lawrence G.J."/>
            <person name="Ayliffe M.A."/>
            <person name="Ellis J.G."/>
        </authorList>
    </citation>
    <scope>NUCLEOTIDE SEQUENCE</scope>
</reference>
<protein>
    <submittedName>
        <fullName evidence="2">Hesp-897</fullName>
    </submittedName>
</protein>
<feature type="chain" id="PRO_5004212736" evidence="1">
    <location>
        <begin position="25"/>
        <end position="142"/>
    </location>
</feature>
<feature type="signal peptide" evidence="1">
    <location>
        <begin position="1"/>
        <end position="24"/>
    </location>
</feature>
<organism evidence="2">
    <name type="scientific">Melampsora lini</name>
    <name type="common">Rust fungus</name>
    <name type="synonym">Xyloma lini</name>
    <dbReference type="NCBI Taxonomy" id="5261"/>
    <lineage>
        <taxon>Eukaryota</taxon>
        <taxon>Fungi</taxon>
        <taxon>Dikarya</taxon>
        <taxon>Basidiomycota</taxon>
        <taxon>Pucciniomycotina</taxon>
        <taxon>Pucciniomycetes</taxon>
        <taxon>Pucciniales</taxon>
        <taxon>Melampsoraceae</taxon>
        <taxon>Melampsora</taxon>
    </lineage>
</organism>
<dbReference type="AlphaFoldDB" id="Q2MV32"/>
<name>Q2MV32_MELLI</name>